<comment type="caution">
    <text evidence="1">The sequence shown here is derived from an EMBL/GenBank/DDBJ whole genome shotgun (WGS) entry which is preliminary data.</text>
</comment>
<evidence type="ECO:0000313" key="1">
    <source>
        <dbReference type="EMBL" id="OAD23853.1"/>
    </source>
</evidence>
<dbReference type="EMBL" id="LUTY01000130">
    <property type="protein sequence ID" value="OAD23853.1"/>
    <property type="molecule type" value="Genomic_DNA"/>
</dbReference>
<feature type="non-terminal residue" evidence="1">
    <location>
        <position position="1"/>
    </location>
</feature>
<keyword evidence="2" id="KW-1185">Reference proteome</keyword>
<protein>
    <submittedName>
        <fullName evidence="1">Uncharacterized protein</fullName>
    </submittedName>
</protein>
<evidence type="ECO:0000313" key="2">
    <source>
        <dbReference type="Proteomes" id="UP000076962"/>
    </source>
</evidence>
<dbReference type="AlphaFoldDB" id="A0A176S6Z9"/>
<proteinExistence type="predicted"/>
<reference evidence="1 2" key="1">
    <citation type="submission" date="2016-05" db="EMBL/GenBank/DDBJ databases">
        <title>Single-cell genome of chain-forming Candidatus Thiomargarita nelsonii and comparison to other large sulfur-oxidizing bacteria.</title>
        <authorList>
            <person name="Winkel M."/>
            <person name="Salman V."/>
            <person name="Woyke T."/>
            <person name="Schulz-Vogt H."/>
            <person name="Richter M."/>
            <person name="Flood B."/>
            <person name="Bailey J."/>
            <person name="Amann R."/>
            <person name="Mussmann M."/>
        </authorList>
    </citation>
    <scope>NUCLEOTIDE SEQUENCE [LARGE SCALE GENOMIC DNA]</scope>
    <source>
        <strain evidence="1 2">THI036</strain>
    </source>
</reference>
<name>A0A176S6Z9_9GAMM</name>
<accession>A0A176S6Z9</accession>
<gene>
    <name evidence="1" type="ORF">THIOM_000302</name>
</gene>
<dbReference type="Proteomes" id="UP000076962">
    <property type="component" value="Unassembled WGS sequence"/>
</dbReference>
<organism evidence="1 2">
    <name type="scientific">Candidatus Thiomargarita nelsonii</name>
    <dbReference type="NCBI Taxonomy" id="1003181"/>
    <lineage>
        <taxon>Bacteria</taxon>
        <taxon>Pseudomonadati</taxon>
        <taxon>Pseudomonadota</taxon>
        <taxon>Gammaproteobacteria</taxon>
        <taxon>Thiotrichales</taxon>
        <taxon>Thiotrichaceae</taxon>
        <taxon>Thiomargarita</taxon>
    </lineage>
</organism>
<sequence>ADKLKDLFVNFLIRCTPLVLKGSSLVISPFGHSSLDQSDSLVFLMAFNLS</sequence>